<organism evidence="3 4">
    <name type="scientific">Variovorax robiniae</name>
    <dbReference type="NCBI Taxonomy" id="1836199"/>
    <lineage>
        <taxon>Bacteria</taxon>
        <taxon>Pseudomonadati</taxon>
        <taxon>Pseudomonadota</taxon>
        <taxon>Betaproteobacteria</taxon>
        <taxon>Burkholderiales</taxon>
        <taxon>Comamonadaceae</taxon>
        <taxon>Variovorax</taxon>
    </lineage>
</organism>
<dbReference type="Pfam" id="PF04765">
    <property type="entry name" value="TOD1_MUCI70"/>
    <property type="match status" value="1"/>
</dbReference>
<protein>
    <submittedName>
        <fullName evidence="3">Glycosyltransferase domain-containing protein</fullName>
    </submittedName>
</protein>
<comment type="caution">
    <text evidence="3">The sequence shown here is derived from an EMBL/GenBank/DDBJ whole genome shotgun (WGS) entry which is preliminary data.</text>
</comment>
<evidence type="ECO:0000313" key="3">
    <source>
        <dbReference type="EMBL" id="MEJ8854781.1"/>
    </source>
</evidence>
<dbReference type="EMBL" id="JBBKZS010000003">
    <property type="protein sequence ID" value="MEJ8854781.1"/>
    <property type="molecule type" value="Genomic_DNA"/>
</dbReference>
<gene>
    <name evidence="3" type="ORF">WKW79_09395</name>
</gene>
<feature type="coiled-coil region" evidence="1">
    <location>
        <begin position="246"/>
        <end position="312"/>
    </location>
</feature>
<dbReference type="InterPro" id="IPR048354">
    <property type="entry name" value="TOD1_MUCI70_glycTrfase_dom"/>
</dbReference>
<evidence type="ECO:0000313" key="4">
    <source>
        <dbReference type="Proteomes" id="UP001367030"/>
    </source>
</evidence>
<name>A0ABU8X4Z6_9BURK</name>
<dbReference type="RefSeq" id="WP_340334872.1">
    <property type="nucleotide sequence ID" value="NZ_JBBKZS010000003.1"/>
</dbReference>
<accession>A0ABU8X4Z6</accession>
<dbReference type="Proteomes" id="UP001367030">
    <property type="component" value="Unassembled WGS sequence"/>
</dbReference>
<keyword evidence="1" id="KW-0175">Coiled coil</keyword>
<keyword evidence="4" id="KW-1185">Reference proteome</keyword>
<evidence type="ECO:0000256" key="1">
    <source>
        <dbReference type="SAM" id="Coils"/>
    </source>
</evidence>
<sequence>MATQTKTCVYTILVGEYEALNEQPVAARSDIPFICLTDDSRLTSQTWKVVHVPTAFGMDPVRSQRIHKICPHLVDAFAEFDRSLYIDNSVILSATPEEIIERYPMTAGIGLPTHSFRESVMDEFIEVARLGFDEQVRIFEQLNHYMTQGDPSLAERPHWTAILLRNHSDPLVRKAMGRWASHVLRYSRRDQLSFNAALRDVGLTPDRWDIDNHQSWFHTWPHMPHRERFAGPRNPMVSHMPPNVRIRLEQEQAAAAKQAADTLRGQLESMTAERDQARGELEDAKRQLGACRMQLEHENQLLRDSLESARREADATIAATVAAIHASTSWRVAAPLRQLKRWIA</sequence>
<feature type="domain" description="TOD1/MUCI70 glycosyltransferase-like" evidence="2">
    <location>
        <begin position="45"/>
        <end position="198"/>
    </location>
</feature>
<reference evidence="3 4" key="1">
    <citation type="submission" date="2024-03" db="EMBL/GenBank/DDBJ databases">
        <title>Novel species of the genus Variovorax.</title>
        <authorList>
            <person name="Liu Q."/>
            <person name="Xin Y.-H."/>
        </authorList>
    </citation>
    <scope>NUCLEOTIDE SEQUENCE [LARGE SCALE GENOMIC DNA]</scope>
    <source>
        <strain evidence="3 4">KACC 18901</strain>
    </source>
</reference>
<evidence type="ECO:0000259" key="2">
    <source>
        <dbReference type="Pfam" id="PF04765"/>
    </source>
</evidence>
<proteinExistence type="predicted"/>